<dbReference type="EMBL" id="JADBGQ010000003">
    <property type="protein sequence ID" value="KAG5407565.1"/>
    <property type="molecule type" value="Genomic_DNA"/>
</dbReference>
<sequence>MAIIGDALPKHEYASLREEDRALIKLQRPLLMSTLGFICCVIFTCTVVSSRIVFPSNVLRRRAFYLTDQETVVDFYWMVVAGIFVAYSAPHRHGFLKVVENSYCASRKGGVRCLSILNVVFAIILRSPSYISRLKPPDTRKQLRRAALTNDEGEFGNRNHQGLEMLEANPLEFTPDVERKHGWIHLCYHLMKKTNLKTELTKLLPWTDHEMIVDPEDKSEQVGSRSVEVVDIHTVYHQNWVWFCLLVSPPSVLIVYIGFGILKLERRPKYTF</sequence>
<reference evidence="2 3" key="1">
    <citation type="submission" date="2021-03" db="EMBL/GenBank/DDBJ databases">
        <authorList>
            <person name="King G.J."/>
            <person name="Bancroft I."/>
            <person name="Baten A."/>
            <person name="Bloomfield J."/>
            <person name="Borpatragohain P."/>
            <person name="He Z."/>
            <person name="Irish N."/>
            <person name="Irwin J."/>
            <person name="Liu K."/>
            <person name="Mauleon R.P."/>
            <person name="Moore J."/>
            <person name="Morris R."/>
            <person name="Ostergaard L."/>
            <person name="Wang B."/>
            <person name="Wells R."/>
        </authorList>
    </citation>
    <scope>NUCLEOTIDE SEQUENCE [LARGE SCALE GENOMIC DNA]</scope>
    <source>
        <strain evidence="2">R-o-18</strain>
        <tissue evidence="2">Leaf</tissue>
    </source>
</reference>
<proteinExistence type="predicted"/>
<keyword evidence="1" id="KW-0812">Transmembrane</keyword>
<feature type="transmembrane region" description="Helical" evidence="1">
    <location>
        <begin position="30"/>
        <end position="54"/>
    </location>
</feature>
<evidence type="ECO:0008006" key="4">
    <source>
        <dbReference type="Google" id="ProtNLM"/>
    </source>
</evidence>
<protein>
    <recommendedName>
        <fullName evidence="4">DUF4220 domain-containing protein</fullName>
    </recommendedName>
</protein>
<keyword evidence="1" id="KW-0472">Membrane</keyword>
<feature type="transmembrane region" description="Helical" evidence="1">
    <location>
        <begin position="74"/>
        <end position="90"/>
    </location>
</feature>
<evidence type="ECO:0000313" key="2">
    <source>
        <dbReference type="EMBL" id="KAG5407565.1"/>
    </source>
</evidence>
<feature type="transmembrane region" description="Helical" evidence="1">
    <location>
        <begin position="240"/>
        <end position="262"/>
    </location>
</feature>
<keyword evidence="1" id="KW-1133">Transmembrane helix</keyword>
<dbReference type="PANTHER" id="PTHR36060:SF2">
    <property type="entry name" value="PGG DOMAIN-CONTAINING PROTEIN"/>
    <property type="match status" value="1"/>
</dbReference>
<comment type="caution">
    <text evidence="2">The sequence shown here is derived from an EMBL/GenBank/DDBJ whole genome shotgun (WGS) entry which is preliminary data.</text>
</comment>
<keyword evidence="3" id="KW-1185">Reference proteome</keyword>
<evidence type="ECO:0000256" key="1">
    <source>
        <dbReference type="SAM" id="Phobius"/>
    </source>
</evidence>
<name>A0ABQ7N9I6_BRACM</name>
<organism evidence="2 3">
    <name type="scientific">Brassica rapa subsp. trilocularis</name>
    <dbReference type="NCBI Taxonomy" id="1813537"/>
    <lineage>
        <taxon>Eukaryota</taxon>
        <taxon>Viridiplantae</taxon>
        <taxon>Streptophyta</taxon>
        <taxon>Embryophyta</taxon>
        <taxon>Tracheophyta</taxon>
        <taxon>Spermatophyta</taxon>
        <taxon>Magnoliopsida</taxon>
        <taxon>eudicotyledons</taxon>
        <taxon>Gunneridae</taxon>
        <taxon>Pentapetalae</taxon>
        <taxon>rosids</taxon>
        <taxon>malvids</taxon>
        <taxon>Brassicales</taxon>
        <taxon>Brassicaceae</taxon>
        <taxon>Brassiceae</taxon>
        <taxon>Brassica</taxon>
    </lineage>
</organism>
<evidence type="ECO:0000313" key="3">
    <source>
        <dbReference type="Proteomes" id="UP000823674"/>
    </source>
</evidence>
<feature type="transmembrane region" description="Helical" evidence="1">
    <location>
        <begin position="111"/>
        <end position="131"/>
    </location>
</feature>
<dbReference type="PANTHER" id="PTHR36060">
    <property type="entry name" value="OS02G0272400 PROTEIN"/>
    <property type="match status" value="1"/>
</dbReference>
<accession>A0ABQ7N9I6</accession>
<gene>
    <name evidence="2" type="primary">A03g508810.1_BraROA</name>
    <name evidence="2" type="ORF">IGI04_013684</name>
</gene>
<dbReference type="Proteomes" id="UP000823674">
    <property type="component" value="Chromosome A03"/>
</dbReference>